<reference evidence="2" key="1">
    <citation type="submission" date="2016-11" db="EMBL/GenBank/DDBJ databases">
        <title>Trade-off between light-utilization and light-protection in marine flavobacteria.</title>
        <authorList>
            <person name="Kumagai Y."/>
            <person name="Yoshizawa S."/>
            <person name="Kogure K."/>
        </authorList>
    </citation>
    <scope>NUCLEOTIDE SEQUENCE [LARGE SCALE GENOMIC DNA]</scope>
    <source>
        <strain evidence="2">SG-18</strain>
    </source>
</reference>
<evidence type="ECO:0000313" key="1">
    <source>
        <dbReference type="EMBL" id="PQJ16817.1"/>
    </source>
</evidence>
<dbReference type="EMBL" id="MQVX01000001">
    <property type="protein sequence ID" value="PQJ16817.1"/>
    <property type="molecule type" value="Genomic_DNA"/>
</dbReference>
<protein>
    <recommendedName>
        <fullName evidence="3">Peptidase E</fullName>
    </recommendedName>
</protein>
<gene>
    <name evidence="1" type="ORF">BST99_07685</name>
</gene>
<dbReference type="Pfam" id="PF20420">
    <property type="entry name" value="DUF6702"/>
    <property type="match status" value="1"/>
</dbReference>
<comment type="caution">
    <text evidence="1">The sequence shown here is derived from an EMBL/GenBank/DDBJ whole genome shotgun (WGS) entry which is preliminary data.</text>
</comment>
<keyword evidence="2" id="KW-1185">Reference proteome</keyword>
<dbReference type="Proteomes" id="UP000239366">
    <property type="component" value="Unassembled WGS sequence"/>
</dbReference>
<sequence>MKEIALIGFFFLGLFPSNLSVSDFEEDLSHKFYVSVTRMEHKASTDELQITTRIFIDDLEKLLEERYGIDAGLDTSQENPLAKEYLIKYLKAKMVIRINGELVSYDYLGKRFEYDQVVLYMEVPKSGLKTAKSIAVECDLLNDLFEEQKNIVHVVMRGKKKSYVLIRGNNKGMLNFP</sequence>
<organism evidence="1 2">
    <name type="scientific">Aureicoccus marinus</name>
    <dbReference type="NCBI Taxonomy" id="754435"/>
    <lineage>
        <taxon>Bacteria</taxon>
        <taxon>Pseudomonadati</taxon>
        <taxon>Bacteroidota</taxon>
        <taxon>Flavobacteriia</taxon>
        <taxon>Flavobacteriales</taxon>
        <taxon>Flavobacteriaceae</taxon>
        <taxon>Aureicoccus</taxon>
    </lineage>
</organism>
<name>A0A2S7TBD7_9FLAO</name>
<dbReference type="InterPro" id="IPR046525">
    <property type="entry name" value="DUF6702"/>
</dbReference>
<evidence type="ECO:0000313" key="2">
    <source>
        <dbReference type="Proteomes" id="UP000239366"/>
    </source>
</evidence>
<evidence type="ECO:0008006" key="3">
    <source>
        <dbReference type="Google" id="ProtNLM"/>
    </source>
</evidence>
<accession>A0A2S7TBD7</accession>
<dbReference type="AlphaFoldDB" id="A0A2S7TBD7"/>
<proteinExistence type="predicted"/>